<dbReference type="PANTHER" id="PTHR43209:SF1">
    <property type="entry name" value="TRNA SULFURTRANSFERASE"/>
    <property type="match status" value="1"/>
</dbReference>
<dbReference type="GO" id="GO:0140741">
    <property type="term" value="F:tRNA-uracil-4 sulfurtransferase activity"/>
    <property type="evidence" value="ECO:0007669"/>
    <property type="project" value="UniProtKB-EC"/>
</dbReference>
<dbReference type="EMBL" id="CP034235">
    <property type="protein sequence ID" value="QGQ95744.1"/>
    <property type="molecule type" value="Genomic_DNA"/>
</dbReference>
<dbReference type="InterPro" id="IPR054173">
    <property type="entry name" value="ThiI_fer"/>
</dbReference>
<evidence type="ECO:0000256" key="19">
    <source>
        <dbReference type="HAMAP-Rule" id="MF_00021"/>
    </source>
</evidence>
<dbReference type="SUPFAM" id="SSF52402">
    <property type="entry name" value="Adenine nucleotide alpha hydrolases-like"/>
    <property type="match status" value="1"/>
</dbReference>
<dbReference type="Pfam" id="PF02568">
    <property type="entry name" value="ThiI"/>
    <property type="match status" value="1"/>
</dbReference>
<feature type="binding site" evidence="19">
    <location>
        <position position="287"/>
    </location>
    <ligand>
        <name>ATP</name>
        <dbReference type="ChEBI" id="CHEBI:30616"/>
    </ligand>
</feature>
<evidence type="ECO:0000256" key="11">
    <source>
        <dbReference type="ARBA" id="ARBA00052330"/>
    </source>
</evidence>
<dbReference type="PANTHER" id="PTHR43209">
    <property type="entry name" value="TRNA SULFURTRANSFERASE"/>
    <property type="match status" value="1"/>
</dbReference>
<dbReference type="InterPro" id="IPR049961">
    <property type="entry name" value="ThiI_N"/>
</dbReference>
<proteinExistence type="inferred from homology"/>
<dbReference type="InterPro" id="IPR049962">
    <property type="entry name" value="THUMP_ThiI"/>
</dbReference>
<dbReference type="OrthoDB" id="9773948at2"/>
<sequence length="389" mass="44117">MKPEVIIVRLGDLTLKGKNRYIFEKKIHIQIQKLLAPYEKINIKTEFARFYIELNGESYNEVIEVIKPIFGISSFSPAISAEIDLKAMQTRALEWMQSIISKPQTFKVSVKRANKEFLYDSLQVSYWVGGYILNAVEGLKVDVKRPDLELRVDIRQHVAYIFTEVVEGAGGFPIGSNGKAILMLSGGIDSPVAGWMAMRQGLEIEAIHFHSIPYTSERAKMKVIELGERLALYGGRLKVHFISFAEIQTRLQNEGQPNLLITLMRRSMLRITEKLAQQQNALGIVTGESLGQVASQTLSSLHTIGHEIKLPILRPLIMSDKSTIIQKAEQIGTFDISIQPYEDCCTLFIPKTPSTNPNLKVVQRLERKMLWLLEFEDKALQEDEQMVLQ</sequence>
<dbReference type="Pfam" id="PF22025">
    <property type="entry name" value="ThiI_fer"/>
    <property type="match status" value="1"/>
</dbReference>
<evidence type="ECO:0000256" key="9">
    <source>
        <dbReference type="ARBA" id="ARBA00022977"/>
    </source>
</evidence>
<comment type="catalytic activity">
    <reaction evidence="11 19">
        <text>[ThiS sulfur-carrier protein]-C-terminal Gly-Gly-AMP + S-sulfanyl-L-cysteinyl-[cysteine desulfurase] + AH2 = [ThiS sulfur-carrier protein]-C-terminal-Gly-aminoethanethioate + L-cysteinyl-[cysteine desulfurase] + A + AMP + 2 H(+)</text>
        <dbReference type="Rhea" id="RHEA:43340"/>
        <dbReference type="Rhea" id="RHEA-COMP:12157"/>
        <dbReference type="Rhea" id="RHEA-COMP:12158"/>
        <dbReference type="Rhea" id="RHEA-COMP:12910"/>
        <dbReference type="Rhea" id="RHEA-COMP:19908"/>
        <dbReference type="ChEBI" id="CHEBI:13193"/>
        <dbReference type="ChEBI" id="CHEBI:15378"/>
        <dbReference type="ChEBI" id="CHEBI:17499"/>
        <dbReference type="ChEBI" id="CHEBI:29950"/>
        <dbReference type="ChEBI" id="CHEBI:61963"/>
        <dbReference type="ChEBI" id="CHEBI:90618"/>
        <dbReference type="ChEBI" id="CHEBI:232372"/>
        <dbReference type="ChEBI" id="CHEBI:456215"/>
    </reaction>
</comment>
<evidence type="ECO:0000256" key="16">
    <source>
        <dbReference type="ARBA" id="ARBA00075337"/>
    </source>
</evidence>
<evidence type="ECO:0000256" key="8">
    <source>
        <dbReference type="ARBA" id="ARBA00022884"/>
    </source>
</evidence>
<dbReference type="FunFam" id="3.40.50.620:FF:000053">
    <property type="entry name" value="Probable tRNA sulfurtransferase"/>
    <property type="match status" value="1"/>
</dbReference>
<dbReference type="GO" id="GO:0004810">
    <property type="term" value="F:CCA tRNA nucleotidyltransferase activity"/>
    <property type="evidence" value="ECO:0007669"/>
    <property type="project" value="InterPro"/>
</dbReference>
<dbReference type="AlphaFoldDB" id="A0A6B8RJ29"/>
<dbReference type="SMART" id="SM00981">
    <property type="entry name" value="THUMP"/>
    <property type="match status" value="1"/>
</dbReference>
<dbReference type="GO" id="GO:0000049">
    <property type="term" value="F:tRNA binding"/>
    <property type="evidence" value="ECO:0007669"/>
    <property type="project" value="UniProtKB-UniRule"/>
</dbReference>
<dbReference type="PROSITE" id="PS51165">
    <property type="entry name" value="THUMP"/>
    <property type="match status" value="1"/>
</dbReference>
<evidence type="ECO:0000256" key="7">
    <source>
        <dbReference type="ARBA" id="ARBA00022840"/>
    </source>
</evidence>
<organism evidence="21 22">
    <name type="scientific">Paenibacillus psychroresistens</name>
    <dbReference type="NCBI Taxonomy" id="1778678"/>
    <lineage>
        <taxon>Bacteria</taxon>
        <taxon>Bacillati</taxon>
        <taxon>Bacillota</taxon>
        <taxon>Bacilli</taxon>
        <taxon>Bacillales</taxon>
        <taxon>Paenibacillaceae</taxon>
        <taxon>Paenibacillus</taxon>
    </lineage>
</organism>
<dbReference type="EC" id="2.8.1.4" evidence="14 19"/>
<dbReference type="InterPro" id="IPR020536">
    <property type="entry name" value="ThiI_AANH"/>
</dbReference>
<evidence type="ECO:0000256" key="1">
    <source>
        <dbReference type="ARBA" id="ARBA00004496"/>
    </source>
</evidence>
<dbReference type="InterPro" id="IPR014729">
    <property type="entry name" value="Rossmann-like_a/b/a_fold"/>
</dbReference>
<comment type="function">
    <text evidence="12 19">Catalyzes the ATP-dependent transfer of a sulfur to tRNA to produce 4-thiouridine in position 8 of tRNAs, which functions as a near-UV photosensor. Also catalyzes the transfer of sulfur to the sulfur carrier protein ThiS, forming ThiS-thiocarboxylate. This is a step in the synthesis of thiazole, in the thiamine biosynthesis pathway. The sulfur is donated as persulfide by IscS.</text>
</comment>
<accession>A0A6B8RJ29</accession>
<dbReference type="RefSeq" id="WP_155700780.1">
    <property type="nucleotide sequence ID" value="NZ_CP034235.1"/>
</dbReference>
<dbReference type="CDD" id="cd11716">
    <property type="entry name" value="THUMP_ThiI"/>
    <property type="match status" value="1"/>
</dbReference>
<feature type="binding site" evidence="19">
    <location>
        <position position="296"/>
    </location>
    <ligand>
        <name>ATP</name>
        <dbReference type="ChEBI" id="CHEBI:30616"/>
    </ligand>
</feature>
<keyword evidence="7 19" id="KW-0067">ATP-binding</keyword>
<dbReference type="InterPro" id="IPR003720">
    <property type="entry name" value="tRNA_STrfase"/>
</dbReference>
<evidence type="ECO:0000256" key="17">
    <source>
        <dbReference type="ARBA" id="ARBA00077849"/>
    </source>
</evidence>
<dbReference type="Pfam" id="PF02926">
    <property type="entry name" value="THUMP"/>
    <property type="match status" value="1"/>
</dbReference>
<evidence type="ECO:0000313" key="22">
    <source>
        <dbReference type="Proteomes" id="UP000426246"/>
    </source>
</evidence>
<comment type="catalytic activity">
    <reaction evidence="10 19">
        <text>[ThiI sulfur-carrier protein]-S-sulfanyl-L-cysteine + a uridine in tRNA + 2 reduced [2Fe-2S]-[ferredoxin] + ATP + H(+) = [ThiI sulfur-carrier protein]-L-cysteine + a 4-thiouridine in tRNA + 2 oxidized [2Fe-2S]-[ferredoxin] + AMP + diphosphate</text>
        <dbReference type="Rhea" id="RHEA:24176"/>
        <dbReference type="Rhea" id="RHEA-COMP:10000"/>
        <dbReference type="Rhea" id="RHEA-COMP:10001"/>
        <dbReference type="Rhea" id="RHEA-COMP:13337"/>
        <dbReference type="Rhea" id="RHEA-COMP:13338"/>
        <dbReference type="Rhea" id="RHEA-COMP:13339"/>
        <dbReference type="Rhea" id="RHEA-COMP:13340"/>
        <dbReference type="ChEBI" id="CHEBI:15378"/>
        <dbReference type="ChEBI" id="CHEBI:29950"/>
        <dbReference type="ChEBI" id="CHEBI:30616"/>
        <dbReference type="ChEBI" id="CHEBI:33019"/>
        <dbReference type="ChEBI" id="CHEBI:33737"/>
        <dbReference type="ChEBI" id="CHEBI:33738"/>
        <dbReference type="ChEBI" id="CHEBI:61963"/>
        <dbReference type="ChEBI" id="CHEBI:65315"/>
        <dbReference type="ChEBI" id="CHEBI:136798"/>
        <dbReference type="ChEBI" id="CHEBI:456215"/>
        <dbReference type="EC" id="2.8.1.4"/>
    </reaction>
</comment>
<keyword evidence="5 19" id="KW-0808">Transferase</keyword>
<evidence type="ECO:0000256" key="12">
    <source>
        <dbReference type="ARBA" id="ARBA00058382"/>
    </source>
</evidence>
<dbReference type="UniPathway" id="UPA00060"/>
<dbReference type="Gene3D" id="3.30.2130.30">
    <property type="match status" value="1"/>
</dbReference>
<evidence type="ECO:0000256" key="14">
    <source>
        <dbReference type="ARBA" id="ARBA00066827"/>
    </source>
</evidence>
<dbReference type="GO" id="GO:0005829">
    <property type="term" value="C:cytosol"/>
    <property type="evidence" value="ECO:0007669"/>
    <property type="project" value="TreeGrafter"/>
</dbReference>
<feature type="binding site" evidence="19">
    <location>
        <begin position="208"/>
        <end position="209"/>
    </location>
    <ligand>
        <name>ATP</name>
        <dbReference type="ChEBI" id="CHEBI:30616"/>
    </ligand>
</feature>
<evidence type="ECO:0000256" key="13">
    <source>
        <dbReference type="ARBA" id="ARBA00061472"/>
    </source>
</evidence>
<comment type="subcellular location">
    <subcellularLocation>
        <location evidence="1 19">Cytoplasm</location>
    </subcellularLocation>
</comment>
<dbReference type="Gene3D" id="3.40.50.620">
    <property type="entry name" value="HUPs"/>
    <property type="match status" value="1"/>
</dbReference>
<comment type="similarity">
    <text evidence="13 19">Belongs to the ThiI family.</text>
</comment>
<feature type="binding site" evidence="19">
    <location>
        <begin position="183"/>
        <end position="184"/>
    </location>
    <ligand>
        <name>ATP</name>
        <dbReference type="ChEBI" id="CHEBI:30616"/>
    </ligand>
</feature>
<feature type="domain" description="THUMP" evidence="20">
    <location>
        <begin position="60"/>
        <end position="165"/>
    </location>
</feature>
<evidence type="ECO:0000256" key="18">
    <source>
        <dbReference type="ARBA" id="ARBA00080570"/>
    </source>
</evidence>
<reference evidence="22" key="1">
    <citation type="submission" date="2018-11" db="EMBL/GenBank/DDBJ databases">
        <title>Complete genome sequence of Paenibacillus sp. ML311-T8.</title>
        <authorList>
            <person name="Nam Y.-D."/>
            <person name="Kang J."/>
            <person name="Chung W.-H."/>
            <person name="Park Y.S."/>
        </authorList>
    </citation>
    <scope>NUCLEOTIDE SEQUENCE [LARGE SCALE GENOMIC DNA]</scope>
    <source>
        <strain evidence="22">ML311-T8</strain>
    </source>
</reference>
<dbReference type="GO" id="GO:0009229">
    <property type="term" value="P:thiamine diphosphate biosynthetic process"/>
    <property type="evidence" value="ECO:0007669"/>
    <property type="project" value="UniProtKB-UniRule"/>
</dbReference>
<keyword evidence="9 19" id="KW-0784">Thiamine biosynthesis</keyword>
<evidence type="ECO:0000256" key="10">
    <source>
        <dbReference type="ARBA" id="ARBA00050570"/>
    </source>
</evidence>
<evidence type="ECO:0000256" key="15">
    <source>
        <dbReference type="ARBA" id="ARBA00071867"/>
    </source>
</evidence>
<evidence type="ECO:0000256" key="3">
    <source>
        <dbReference type="ARBA" id="ARBA00022490"/>
    </source>
</evidence>
<dbReference type="InterPro" id="IPR004114">
    <property type="entry name" value="THUMP_dom"/>
</dbReference>
<evidence type="ECO:0000256" key="5">
    <source>
        <dbReference type="ARBA" id="ARBA00022679"/>
    </source>
</evidence>
<keyword evidence="22" id="KW-1185">Reference proteome</keyword>
<dbReference type="GO" id="GO:0002937">
    <property type="term" value="P:tRNA 4-thiouridine biosynthesis"/>
    <property type="evidence" value="ECO:0007669"/>
    <property type="project" value="TreeGrafter"/>
</dbReference>
<keyword evidence="4 19" id="KW-0820">tRNA-binding</keyword>
<dbReference type="Proteomes" id="UP000426246">
    <property type="component" value="Chromosome"/>
</dbReference>
<keyword evidence="6 19" id="KW-0547">Nucleotide-binding</keyword>
<dbReference type="GO" id="GO:0005524">
    <property type="term" value="F:ATP binding"/>
    <property type="evidence" value="ECO:0007669"/>
    <property type="project" value="UniProtKB-UniRule"/>
</dbReference>
<feature type="binding site" evidence="19">
    <location>
        <position position="265"/>
    </location>
    <ligand>
        <name>ATP</name>
        <dbReference type="ChEBI" id="CHEBI:30616"/>
    </ligand>
</feature>
<keyword evidence="3 19" id="KW-0963">Cytoplasm</keyword>
<dbReference type="GO" id="GO:0052837">
    <property type="term" value="P:thiazole biosynthetic process"/>
    <property type="evidence" value="ECO:0007669"/>
    <property type="project" value="TreeGrafter"/>
</dbReference>
<comment type="pathway">
    <text evidence="2 19">Cofactor biosynthesis; thiamine diphosphate biosynthesis.</text>
</comment>
<evidence type="ECO:0000256" key="6">
    <source>
        <dbReference type="ARBA" id="ARBA00022741"/>
    </source>
</evidence>
<evidence type="ECO:0000256" key="2">
    <source>
        <dbReference type="ARBA" id="ARBA00004948"/>
    </source>
</evidence>
<gene>
    <name evidence="19 21" type="primary">thiI</name>
    <name evidence="21" type="ORF">EHS13_13070</name>
</gene>
<dbReference type="SUPFAM" id="SSF143437">
    <property type="entry name" value="THUMP domain-like"/>
    <property type="match status" value="1"/>
</dbReference>
<dbReference type="NCBIfam" id="TIGR00342">
    <property type="entry name" value="tRNA uracil 4-sulfurtransferase ThiI"/>
    <property type="match status" value="1"/>
</dbReference>
<dbReference type="CDD" id="cd01712">
    <property type="entry name" value="PPase_ThiI"/>
    <property type="match status" value="1"/>
</dbReference>
<protein>
    <recommendedName>
        <fullName evidence="15 19">Probable tRNA sulfurtransferase</fullName>
        <ecNumber evidence="14 19">2.8.1.4</ecNumber>
    </recommendedName>
    <alternativeName>
        <fullName evidence="16 19">Sulfur carrier protein ThiS sulfurtransferase</fullName>
    </alternativeName>
    <alternativeName>
        <fullName evidence="17 19">Thiamine biosynthesis protein ThiI</fullName>
    </alternativeName>
    <alternativeName>
        <fullName evidence="18 19">tRNA 4-thiouridine synthase</fullName>
    </alternativeName>
</protein>
<evidence type="ECO:0000313" key="21">
    <source>
        <dbReference type="EMBL" id="QGQ95744.1"/>
    </source>
</evidence>
<keyword evidence="8 19" id="KW-0694">RNA-binding</keyword>
<evidence type="ECO:0000256" key="4">
    <source>
        <dbReference type="ARBA" id="ARBA00022555"/>
    </source>
</evidence>
<name>A0A6B8RJ29_9BACL</name>
<dbReference type="GO" id="GO:0009228">
    <property type="term" value="P:thiamine biosynthetic process"/>
    <property type="evidence" value="ECO:0007669"/>
    <property type="project" value="UniProtKB-KW"/>
</dbReference>
<dbReference type="KEGG" id="ppsc:EHS13_13070"/>
<evidence type="ECO:0000259" key="20">
    <source>
        <dbReference type="PROSITE" id="PS51165"/>
    </source>
</evidence>
<dbReference type="InterPro" id="IPR050102">
    <property type="entry name" value="tRNA_sulfurtransferase_ThiI"/>
</dbReference>
<dbReference type="HAMAP" id="MF_00021">
    <property type="entry name" value="ThiI"/>
    <property type="match status" value="1"/>
</dbReference>